<evidence type="ECO:0000256" key="2">
    <source>
        <dbReference type="SAM" id="Phobius"/>
    </source>
</evidence>
<name>A0A9Q0LLK4_ANAIG</name>
<organism evidence="4 5">
    <name type="scientific">Anaeramoeba ignava</name>
    <name type="common">Anaerobic marine amoeba</name>
    <dbReference type="NCBI Taxonomy" id="1746090"/>
    <lineage>
        <taxon>Eukaryota</taxon>
        <taxon>Metamonada</taxon>
        <taxon>Anaeramoebidae</taxon>
        <taxon>Anaeramoeba</taxon>
    </lineage>
</organism>
<feature type="transmembrane region" description="Helical" evidence="2">
    <location>
        <begin position="176"/>
        <end position="201"/>
    </location>
</feature>
<keyword evidence="2" id="KW-1133">Transmembrane helix</keyword>
<protein>
    <submittedName>
        <fullName evidence="4">Uncharacterized protein</fullName>
    </submittedName>
</protein>
<feature type="region of interest" description="Disordered" evidence="1">
    <location>
        <begin position="219"/>
        <end position="308"/>
    </location>
</feature>
<dbReference type="Proteomes" id="UP001149090">
    <property type="component" value="Unassembled WGS sequence"/>
</dbReference>
<dbReference type="AlphaFoldDB" id="A0A9Q0LLK4"/>
<gene>
    <name evidence="4" type="ORF">M0811_07752</name>
</gene>
<feature type="compositionally biased region" description="Basic and acidic residues" evidence="1">
    <location>
        <begin position="358"/>
        <end position="367"/>
    </location>
</feature>
<dbReference type="EMBL" id="JAPDFW010000067">
    <property type="protein sequence ID" value="KAJ5075048.1"/>
    <property type="molecule type" value="Genomic_DNA"/>
</dbReference>
<evidence type="ECO:0000256" key="3">
    <source>
        <dbReference type="SAM" id="SignalP"/>
    </source>
</evidence>
<feature type="signal peptide" evidence="3">
    <location>
        <begin position="1"/>
        <end position="19"/>
    </location>
</feature>
<evidence type="ECO:0000313" key="5">
    <source>
        <dbReference type="Proteomes" id="UP001149090"/>
    </source>
</evidence>
<keyword evidence="2" id="KW-0472">Membrane</keyword>
<keyword evidence="3" id="KW-0732">Signal</keyword>
<accession>A0A9Q0LLK4</accession>
<sequence length="390" mass="44498">MNLEIFFIILIIESCFNSGISPTCHYDSIGNAPQPGDCLGPIERVKLKRQEIFRLNSNCDVNQISYHPDGDQLRIKCGHCEPGTSGTDGNGACKLNQYCSDLAICEDIVNHPFWGSKCPYETGGPTKNNWCGTGLRCIQHKCLVCENGVVDPTDGKICVNHQWTYSKWTAIYLDPVGFIMFLSAILTSFVLLSKYIFIPIYNSCKHRIKKKAKKSQKIEEMFENNSENDSENDSEQNQKSKSFSKEKYFKNPNFDSNSNSNSNSKYHSQKESNSEHQIELKSLESNSNEERFEKINESRNRTNLDSKNQIDNNFESNLTEQSTFSGGLNINQEFSDSSTRSVNSVLSINSNTGLMKDMNLRNHSENQKRRKRRLKIVKEEKKETEESDSY</sequence>
<dbReference type="OrthoDB" id="10257139at2759"/>
<keyword evidence="5" id="KW-1185">Reference proteome</keyword>
<comment type="caution">
    <text evidence="4">The sequence shown here is derived from an EMBL/GenBank/DDBJ whole genome shotgun (WGS) entry which is preliminary data.</text>
</comment>
<evidence type="ECO:0000256" key="1">
    <source>
        <dbReference type="SAM" id="MobiDB-lite"/>
    </source>
</evidence>
<evidence type="ECO:0000313" key="4">
    <source>
        <dbReference type="EMBL" id="KAJ5075048.1"/>
    </source>
</evidence>
<proteinExistence type="predicted"/>
<dbReference type="OMA" id="CFASACT"/>
<feature type="region of interest" description="Disordered" evidence="1">
    <location>
        <begin position="354"/>
        <end position="390"/>
    </location>
</feature>
<keyword evidence="2" id="KW-0812">Transmembrane</keyword>
<feature type="chain" id="PRO_5040307829" evidence="3">
    <location>
        <begin position="20"/>
        <end position="390"/>
    </location>
</feature>
<reference evidence="4" key="1">
    <citation type="submission" date="2022-10" db="EMBL/GenBank/DDBJ databases">
        <title>Novel sulphate-reducing endosymbionts in the free-living metamonad Anaeramoeba.</title>
        <authorList>
            <person name="Jerlstrom-Hultqvist J."/>
            <person name="Cepicka I."/>
            <person name="Gallot-Lavallee L."/>
            <person name="Salas-Leiva D."/>
            <person name="Curtis B.A."/>
            <person name="Zahonova K."/>
            <person name="Pipaliya S."/>
            <person name="Dacks J."/>
            <person name="Roger A.J."/>
        </authorList>
    </citation>
    <scope>NUCLEOTIDE SEQUENCE</scope>
    <source>
        <strain evidence="4">BMAN</strain>
    </source>
</reference>
<feature type="compositionally biased region" description="Basic and acidic residues" evidence="1">
    <location>
        <begin position="268"/>
        <end position="304"/>
    </location>
</feature>